<dbReference type="InterPro" id="IPR011059">
    <property type="entry name" value="Metal-dep_hydrolase_composite"/>
</dbReference>
<dbReference type="AlphaFoldDB" id="A0A316KXU0"/>
<name>A0A316KXU0_9FLAO</name>
<evidence type="ECO:0000313" key="3">
    <source>
        <dbReference type="Proteomes" id="UP000245762"/>
    </source>
</evidence>
<dbReference type="PANTHER" id="PTHR43135:SF3">
    <property type="entry name" value="ALPHA-D-RIBOSE 1-METHYLPHOSPHONATE 5-TRIPHOSPHATE DIPHOSPHATASE"/>
    <property type="match status" value="1"/>
</dbReference>
<gene>
    <name evidence="2" type="ORF">DKG77_09430</name>
</gene>
<dbReference type="Gene3D" id="2.30.40.10">
    <property type="entry name" value="Urease, subunit C, domain 1"/>
    <property type="match status" value="1"/>
</dbReference>
<keyword evidence="3" id="KW-1185">Reference proteome</keyword>
<proteinExistence type="predicted"/>
<dbReference type="EMBL" id="QGEG01000002">
    <property type="protein sequence ID" value="PWL38476.1"/>
    <property type="molecule type" value="Genomic_DNA"/>
</dbReference>
<organism evidence="2 3">
    <name type="scientific">Flagellimonas aquimarina</name>
    <dbReference type="NCBI Taxonomy" id="2201895"/>
    <lineage>
        <taxon>Bacteria</taxon>
        <taxon>Pseudomonadati</taxon>
        <taxon>Bacteroidota</taxon>
        <taxon>Flavobacteriia</taxon>
        <taxon>Flavobacteriales</taxon>
        <taxon>Flavobacteriaceae</taxon>
        <taxon>Flagellimonas</taxon>
    </lineage>
</organism>
<dbReference type="InterPro" id="IPR032466">
    <property type="entry name" value="Metal_Hydrolase"/>
</dbReference>
<keyword evidence="2" id="KW-0378">Hydrolase</keyword>
<accession>A0A316KXU0</accession>
<dbReference type="OrthoDB" id="9815657at2"/>
<dbReference type="InterPro" id="IPR006680">
    <property type="entry name" value="Amidohydro-rel"/>
</dbReference>
<dbReference type="PROSITE" id="PS51257">
    <property type="entry name" value="PROKAR_LIPOPROTEIN"/>
    <property type="match status" value="1"/>
</dbReference>
<dbReference type="GO" id="GO:0016810">
    <property type="term" value="F:hydrolase activity, acting on carbon-nitrogen (but not peptide) bonds"/>
    <property type="evidence" value="ECO:0007669"/>
    <property type="project" value="InterPro"/>
</dbReference>
<dbReference type="SUPFAM" id="SSF51338">
    <property type="entry name" value="Composite domain of metallo-dependent hydrolases"/>
    <property type="match status" value="1"/>
</dbReference>
<evidence type="ECO:0000259" key="1">
    <source>
        <dbReference type="Pfam" id="PF01979"/>
    </source>
</evidence>
<dbReference type="Gene3D" id="3.40.50.10910">
    <property type="entry name" value="Amidohydrolase"/>
    <property type="match status" value="1"/>
</dbReference>
<comment type="caution">
    <text evidence="2">The sequence shown here is derived from an EMBL/GenBank/DDBJ whole genome shotgun (WGS) entry which is preliminary data.</text>
</comment>
<dbReference type="Proteomes" id="UP000245762">
    <property type="component" value="Unassembled WGS sequence"/>
</dbReference>
<dbReference type="Gene3D" id="3.30.110.90">
    <property type="entry name" value="Amidohydrolase"/>
    <property type="match status" value="1"/>
</dbReference>
<dbReference type="RefSeq" id="WP_109662452.1">
    <property type="nucleotide sequence ID" value="NZ_QGEG01000002.1"/>
</dbReference>
<dbReference type="InterPro" id="IPR051781">
    <property type="entry name" value="Metallo-dep_Hydrolase"/>
</dbReference>
<dbReference type="Pfam" id="PF01979">
    <property type="entry name" value="Amidohydro_1"/>
    <property type="match status" value="1"/>
</dbReference>
<feature type="domain" description="Amidohydrolase-related" evidence="1">
    <location>
        <begin position="83"/>
        <end position="453"/>
    </location>
</feature>
<evidence type="ECO:0000313" key="2">
    <source>
        <dbReference type="EMBL" id="PWL38476.1"/>
    </source>
</evidence>
<protein>
    <submittedName>
        <fullName evidence="2">Amidohydrolase</fullName>
    </submittedName>
</protein>
<reference evidence="2 3" key="1">
    <citation type="submission" date="2018-05" db="EMBL/GenBank/DDBJ databases">
        <title>Complete genome sequence of Flagellimonas aquimarina ECD12 isolated from seaweed Ecklonia cava.</title>
        <authorList>
            <person name="Choi S."/>
            <person name="Seong C."/>
        </authorList>
    </citation>
    <scope>NUCLEOTIDE SEQUENCE [LARGE SCALE GENOMIC DNA]</scope>
    <source>
        <strain evidence="2 3">ECD12</strain>
    </source>
</reference>
<dbReference type="PANTHER" id="PTHR43135">
    <property type="entry name" value="ALPHA-D-RIBOSE 1-METHYLPHOSPHONATE 5-TRIPHOSPHATE DIPHOSPHATASE"/>
    <property type="match status" value="1"/>
</dbReference>
<dbReference type="SUPFAM" id="SSF51556">
    <property type="entry name" value="Metallo-dependent hydrolases"/>
    <property type="match status" value="1"/>
</dbReference>
<dbReference type="Gene3D" id="1.20.58.520">
    <property type="entry name" value="Amidohydrolase"/>
    <property type="match status" value="1"/>
</dbReference>
<sequence>MRNSINISAYPLFVMLFLMGCQNKSPKQSINMLIANANVIHLETGEIEVQDIYIANGRIKALATAGSDTNYKAETTVDATGKFMLPGFWDNHTHLRGGDSLVANNKNFLKLFIANGITTIRDAGGDLTSSVMEWKQEIADGNLVGPTIFTSGPKIDGPGATWAGSLEVENEDDIATALDSLEKLNVDFVKLYDSRILGEHYLKTIKEAEARGLIVSGHMPFTVTLDETVDAGIDAIEHLYYIMKGCANNEIEITEKLKTKEIGFWQAMPALMTGYADSKAQKTFQKLKEHNVFVVPTLHIGKTLSYLDEVDHWNDAYLKYIGQGIIKTYQGRIDRALNASEKTRTDRKDLDTFFGQLCKSLNDAGVDLLAGSDSGAYNSYTYPGISLHGELKAMVDNGISPLEALKTSAPNGAKFLNKSGDFGSIYKGKVADLVLLDANPLEKIENTQKIYAVLKGDRLFNKEQLATLLKASEIN</sequence>